<feature type="transmembrane region" description="Helical" evidence="7">
    <location>
        <begin position="131"/>
        <end position="154"/>
    </location>
</feature>
<evidence type="ECO:0000313" key="9">
    <source>
        <dbReference type="EMBL" id="TLC99951.1"/>
    </source>
</evidence>
<dbReference type="InterPro" id="IPR011701">
    <property type="entry name" value="MFS"/>
</dbReference>
<dbReference type="Proteomes" id="UP000306509">
    <property type="component" value="Unassembled WGS sequence"/>
</dbReference>
<dbReference type="STRING" id="180332.GCA_000797495_00972"/>
<feature type="transmembrane region" description="Helical" evidence="7">
    <location>
        <begin position="92"/>
        <end position="119"/>
    </location>
</feature>
<feature type="transmembrane region" description="Helical" evidence="7">
    <location>
        <begin position="334"/>
        <end position="352"/>
    </location>
</feature>
<evidence type="ECO:0000256" key="3">
    <source>
        <dbReference type="ARBA" id="ARBA00022448"/>
    </source>
</evidence>
<evidence type="ECO:0000259" key="8">
    <source>
        <dbReference type="PROSITE" id="PS50850"/>
    </source>
</evidence>
<protein>
    <submittedName>
        <fullName evidence="9">D-galactonate transporter</fullName>
    </submittedName>
</protein>
<keyword evidence="10" id="KW-1185">Reference proteome</keyword>
<comment type="caution">
    <text evidence="9">The sequence shown here is derived from an EMBL/GenBank/DDBJ whole genome shotgun (WGS) entry which is preliminary data.</text>
</comment>
<accession>A0A4U8Q540</accession>
<dbReference type="InterPro" id="IPR051788">
    <property type="entry name" value="MFS_Transporter"/>
</dbReference>
<proteinExistence type="inferred from homology"/>
<dbReference type="RefSeq" id="WP_138002987.1">
    <property type="nucleotide sequence ID" value="NZ_QGQD01000061.1"/>
</dbReference>
<dbReference type="PANTHER" id="PTHR23514:SF3">
    <property type="entry name" value="BYPASS OF STOP CODON PROTEIN 6"/>
    <property type="match status" value="1"/>
</dbReference>
<feature type="transmembrane region" description="Helical" evidence="7">
    <location>
        <begin position="38"/>
        <end position="59"/>
    </location>
</feature>
<feature type="transmembrane region" description="Helical" evidence="7">
    <location>
        <begin position="160"/>
        <end position="179"/>
    </location>
</feature>
<dbReference type="InterPro" id="IPR036259">
    <property type="entry name" value="MFS_trans_sf"/>
</dbReference>
<keyword evidence="4 7" id="KW-0812">Transmembrane</keyword>
<evidence type="ECO:0000256" key="1">
    <source>
        <dbReference type="ARBA" id="ARBA00004651"/>
    </source>
</evidence>
<comment type="similarity">
    <text evidence="2">Belongs to the major facilitator superfamily.</text>
</comment>
<name>A0A4U8Q540_9FIRM</name>
<dbReference type="SUPFAM" id="SSF103473">
    <property type="entry name" value="MFS general substrate transporter"/>
    <property type="match status" value="1"/>
</dbReference>
<dbReference type="PANTHER" id="PTHR23514">
    <property type="entry name" value="BYPASS OF STOP CODON PROTEIN 6"/>
    <property type="match status" value="1"/>
</dbReference>
<feature type="domain" description="Major facilitator superfamily (MFS) profile" evidence="8">
    <location>
        <begin position="5"/>
        <end position="387"/>
    </location>
</feature>
<feature type="transmembrane region" description="Helical" evidence="7">
    <location>
        <begin position="301"/>
        <end position="322"/>
    </location>
</feature>
<dbReference type="AlphaFoldDB" id="A0A4U8Q540"/>
<keyword evidence="3" id="KW-0813">Transport</keyword>
<feature type="transmembrane region" description="Helical" evidence="7">
    <location>
        <begin position="277"/>
        <end position="295"/>
    </location>
</feature>
<dbReference type="Gene3D" id="1.20.1250.20">
    <property type="entry name" value="MFS general substrate transporter like domains"/>
    <property type="match status" value="2"/>
</dbReference>
<gene>
    <name evidence="9" type="ORF">DSM106044_03253</name>
</gene>
<evidence type="ECO:0000256" key="2">
    <source>
        <dbReference type="ARBA" id="ARBA00008335"/>
    </source>
</evidence>
<feature type="transmembrane region" description="Helical" evidence="7">
    <location>
        <begin position="214"/>
        <end position="235"/>
    </location>
</feature>
<dbReference type="GO" id="GO:0022857">
    <property type="term" value="F:transmembrane transporter activity"/>
    <property type="evidence" value="ECO:0007669"/>
    <property type="project" value="InterPro"/>
</dbReference>
<feature type="transmembrane region" description="Helical" evidence="7">
    <location>
        <begin position="66"/>
        <end position="86"/>
    </location>
</feature>
<dbReference type="Pfam" id="PF07690">
    <property type="entry name" value="MFS_1"/>
    <property type="match status" value="1"/>
</dbReference>
<feature type="transmembrane region" description="Helical" evidence="7">
    <location>
        <begin position="358"/>
        <end position="382"/>
    </location>
</feature>
<keyword evidence="6 7" id="KW-0472">Membrane</keyword>
<evidence type="ECO:0000313" key="10">
    <source>
        <dbReference type="Proteomes" id="UP000306509"/>
    </source>
</evidence>
<feature type="transmembrane region" description="Helical" evidence="7">
    <location>
        <begin position="247"/>
        <end position="270"/>
    </location>
</feature>
<evidence type="ECO:0000256" key="5">
    <source>
        <dbReference type="ARBA" id="ARBA00022989"/>
    </source>
</evidence>
<comment type="subcellular location">
    <subcellularLocation>
        <location evidence="1">Cell membrane</location>
        <topology evidence="1">Multi-pass membrane protein</topology>
    </subcellularLocation>
</comment>
<dbReference type="GO" id="GO:0005886">
    <property type="term" value="C:plasma membrane"/>
    <property type="evidence" value="ECO:0007669"/>
    <property type="project" value="UniProtKB-SubCell"/>
</dbReference>
<reference evidence="9 10" key="1">
    <citation type="journal article" date="2019" name="Anaerobe">
        <title>Detection of Robinsoniella peoriensis in multiple bone samples of a trauma patient.</title>
        <authorList>
            <person name="Schrottner P."/>
            <person name="Hartwich K."/>
            <person name="Bunk B."/>
            <person name="Schober I."/>
            <person name="Helbig S."/>
            <person name="Rudolph W.W."/>
            <person name="Gunzer F."/>
        </authorList>
    </citation>
    <scope>NUCLEOTIDE SEQUENCE [LARGE SCALE GENOMIC DNA]</scope>
    <source>
        <strain evidence="9 10">DSM 106044</strain>
    </source>
</reference>
<evidence type="ECO:0000256" key="4">
    <source>
        <dbReference type="ARBA" id="ARBA00022692"/>
    </source>
</evidence>
<dbReference type="InterPro" id="IPR020846">
    <property type="entry name" value="MFS_dom"/>
</dbReference>
<keyword evidence="5 7" id="KW-1133">Transmembrane helix</keyword>
<evidence type="ECO:0000256" key="6">
    <source>
        <dbReference type="ARBA" id="ARBA00023136"/>
    </source>
</evidence>
<dbReference type="EMBL" id="QGQD01000061">
    <property type="protein sequence ID" value="TLC99951.1"/>
    <property type="molecule type" value="Genomic_DNA"/>
</dbReference>
<dbReference type="PROSITE" id="PS50850">
    <property type="entry name" value="MFS"/>
    <property type="match status" value="1"/>
</dbReference>
<organism evidence="9 10">
    <name type="scientific">Robinsoniella peoriensis</name>
    <dbReference type="NCBI Taxonomy" id="180332"/>
    <lineage>
        <taxon>Bacteria</taxon>
        <taxon>Bacillati</taxon>
        <taxon>Bacillota</taxon>
        <taxon>Clostridia</taxon>
        <taxon>Lachnospirales</taxon>
        <taxon>Lachnospiraceae</taxon>
        <taxon>Robinsoniella</taxon>
    </lineage>
</organism>
<sequence>MFSFLLVIIYVAFISLGLPDSLVGSAWPVMQSELGVPFSYAGIITMIIACGTIVSSLLSDRLTRKFGAGLVTAFSVFLTAMALFGFSVSNSFILLCLWAVPYGLGAGAVDAALNNYVALHYASRHMSWLHCFWGVGAAVSPYIMSFCLTGGYGWHSGYRVVSIVQIILTVILFISLPLWKRGNTDHIQHAELDKEVSSKPLGFAQILKMKGVPLVLVTFFSYCALEQTAMLWASSYLVQHRGLDVSIAARFASLFCLGITAGRFLCGFIADKLGDKLLIRFGILLSLLGIIFVALPVEGTFFAMIGLIITGLGCAPTYPAIIHSTPFNFGRENSQGIIGIQMASAYVGTTIMPPLFGFLASAINISIFPLYLSIFAILMLVMSERLNKIVAKKYASSR</sequence>
<evidence type="ECO:0000256" key="7">
    <source>
        <dbReference type="SAM" id="Phobius"/>
    </source>
</evidence>